<feature type="region of interest" description="Disordered" evidence="1">
    <location>
        <begin position="415"/>
        <end position="475"/>
    </location>
</feature>
<evidence type="ECO:0000313" key="2">
    <source>
        <dbReference type="EMBL" id="KAL3284592.1"/>
    </source>
</evidence>
<feature type="compositionally biased region" description="Low complexity" evidence="1">
    <location>
        <begin position="426"/>
        <end position="443"/>
    </location>
</feature>
<feature type="region of interest" description="Disordered" evidence="1">
    <location>
        <begin position="979"/>
        <end position="1001"/>
    </location>
</feature>
<accession>A0ABD2P1M4</accession>
<protein>
    <submittedName>
        <fullName evidence="2">Uncharacterized protein</fullName>
    </submittedName>
</protein>
<feature type="region of interest" description="Disordered" evidence="1">
    <location>
        <begin position="709"/>
        <end position="751"/>
    </location>
</feature>
<feature type="compositionally biased region" description="Basic and acidic residues" evidence="1">
    <location>
        <begin position="719"/>
        <end position="732"/>
    </location>
</feature>
<reference evidence="2 3" key="1">
    <citation type="journal article" date="2021" name="BMC Biol.">
        <title>Horizontally acquired antibacterial genes associated with adaptive radiation of ladybird beetles.</title>
        <authorList>
            <person name="Li H.S."/>
            <person name="Tang X.F."/>
            <person name="Huang Y.H."/>
            <person name="Xu Z.Y."/>
            <person name="Chen M.L."/>
            <person name="Du X.Y."/>
            <person name="Qiu B.Y."/>
            <person name="Chen P.T."/>
            <person name="Zhang W."/>
            <person name="Slipinski A."/>
            <person name="Escalona H.E."/>
            <person name="Waterhouse R.M."/>
            <person name="Zwick A."/>
            <person name="Pang H."/>
        </authorList>
    </citation>
    <scope>NUCLEOTIDE SEQUENCE [LARGE SCALE GENOMIC DNA]</scope>
    <source>
        <strain evidence="2">SYSU2018</strain>
    </source>
</reference>
<feature type="region of interest" description="Disordered" evidence="1">
    <location>
        <begin position="848"/>
        <end position="867"/>
    </location>
</feature>
<evidence type="ECO:0000256" key="1">
    <source>
        <dbReference type="SAM" id="MobiDB-lite"/>
    </source>
</evidence>
<organism evidence="2 3">
    <name type="scientific">Cryptolaemus montrouzieri</name>
    <dbReference type="NCBI Taxonomy" id="559131"/>
    <lineage>
        <taxon>Eukaryota</taxon>
        <taxon>Metazoa</taxon>
        <taxon>Ecdysozoa</taxon>
        <taxon>Arthropoda</taxon>
        <taxon>Hexapoda</taxon>
        <taxon>Insecta</taxon>
        <taxon>Pterygota</taxon>
        <taxon>Neoptera</taxon>
        <taxon>Endopterygota</taxon>
        <taxon>Coleoptera</taxon>
        <taxon>Polyphaga</taxon>
        <taxon>Cucujiformia</taxon>
        <taxon>Coccinelloidea</taxon>
        <taxon>Coccinellidae</taxon>
        <taxon>Scymninae</taxon>
        <taxon>Scymnini</taxon>
        <taxon>Cryptolaemus</taxon>
    </lineage>
</organism>
<dbReference type="AlphaFoldDB" id="A0ABD2P1M4"/>
<proteinExistence type="predicted"/>
<feature type="compositionally biased region" description="Polar residues" evidence="1">
    <location>
        <begin position="850"/>
        <end position="859"/>
    </location>
</feature>
<name>A0ABD2P1M4_9CUCU</name>
<comment type="caution">
    <text evidence="2">The sequence shown here is derived from an EMBL/GenBank/DDBJ whole genome shotgun (WGS) entry which is preliminary data.</text>
</comment>
<dbReference type="EMBL" id="JABFTP020000165">
    <property type="protein sequence ID" value="KAL3284592.1"/>
    <property type="molecule type" value="Genomic_DNA"/>
</dbReference>
<dbReference type="Proteomes" id="UP001516400">
    <property type="component" value="Unassembled WGS sequence"/>
</dbReference>
<keyword evidence="3" id="KW-1185">Reference proteome</keyword>
<gene>
    <name evidence="2" type="ORF">HHI36_018749</name>
</gene>
<sequence length="1218" mass="137775">MELKYIVLTIIKILVSVPTILFTSSLGVDAAAMMGGYLDNRNDTNHFADVSFDTEESYREQFDQTGNHSSEENFAQYSDEINKSEEMPNPSPLVIAGYNLPENIFNKGKPFYLEKDPLTGQVNFSNKAEPSMDDDFYDFSEESQQSDDIFHKSNIDRKDGNIGHIGSHRPSDINQLSPTFHDFLNLPIKYNSDKYVYPLISSSYANMKVQGNVNKYHNHKTHETKFSTVKPPKYTYSSSPTTYSHSFDNHEVSTSTTTTRTTSTEAVHNLMSSSVDYPNYNEEFSEEYYEHSEVDKNKFETDIKEYPTTNRNQIYLTTSAPQITTKKVMSLFEQLFGDYDETVTTTQATKVPSSFSNEYFNSASKPGNDKVEISVSTQYPSNNQSFVNVATGSNMEMEYENYDDYVYNNQNISEISSTSNPYSIRTTTPTTTTTTSKSTQPSTIYNSHSYKEPSKSGYLPTTRPRPDSTTDPYLTSRITSLPLGENHLSTPLSNGDNHASYSNNYGPIIIATQNLRDQLNNEKVVPKPFSVHIQHAPSTSNIHIPPDQDMVSFVVGHHQSMDGGTYTDSNSPNILTGNSFQPLYGGGSHEKEYINNNSPDTVIFQPPEFKKHQEPSGSVVTIQTQTNSEASLSIGDPVQSIKKIPGLVMDEKLELENVKPEVSSNGPKIVFPTEKEISLTSLIPPASTPNPIIASQNREILQLATKPMYHQLPSSLTPPKEKEGKRPVRLDSPRPPWDPRPGHFFSGKLEYSRPPRPFPDMAYKRIDNLPNILPQFRPNMISHVSPGGNPLEYKHMQGVHRGTPNFYDKRLQREPLLERPSNKPLEFYEKLQPPPLPPKNLYNLRKIPQQIPNQRSSVAQDRKGEDYHNKPLAQPLILEPPKVLTNMKNNDGEVETLQMLQAKQSDKKEIHSELSNNLIQDKNKTEKPVYVVYPINTSPIKLDVINTNEKENVVVGTRAEVPLPPSEITLDIQNKNSLLGMKDRNDSPVLKPQSRPAGFPMKSEFPYPLERPDISILYPVPDAPNNGIGSEDNPHSDNEGEFISNNQWNTIGNIESRIVNGVNNQNHIYTEKPIAVAYTPTEPESHKYPIQNEDIDRPDIYHHPIIHEQSDKYLPDPNTQLSNHRIEENSESVNVRTEQDFQAPFQASVKVDSPSQGWSVIRKTEPKFKNDQIETTTIIATTREFDIESFKPQLEGGFKPIYTIINDDKEIKIVEREE</sequence>
<feature type="compositionally biased region" description="Polar residues" evidence="1">
    <location>
        <begin position="415"/>
        <end position="425"/>
    </location>
</feature>
<evidence type="ECO:0000313" key="3">
    <source>
        <dbReference type="Proteomes" id="UP001516400"/>
    </source>
</evidence>